<dbReference type="EMBL" id="JBEPLU010000002">
    <property type="protein sequence ID" value="MET3527425.1"/>
    <property type="molecule type" value="Genomic_DNA"/>
</dbReference>
<comment type="catalytic activity">
    <reaction evidence="2">
        <text>thiamine phosphate + ATP = thiamine diphosphate + ADP</text>
        <dbReference type="Rhea" id="RHEA:15913"/>
        <dbReference type="ChEBI" id="CHEBI:30616"/>
        <dbReference type="ChEBI" id="CHEBI:37575"/>
        <dbReference type="ChEBI" id="CHEBI:58937"/>
        <dbReference type="ChEBI" id="CHEBI:456216"/>
        <dbReference type="EC" id="2.7.4.16"/>
    </reaction>
</comment>
<keyword evidence="2" id="KW-0547">Nucleotide-binding</keyword>
<dbReference type="InterPro" id="IPR036921">
    <property type="entry name" value="PurM-like_N_sf"/>
</dbReference>
<keyword evidence="2" id="KW-0460">Magnesium</keyword>
<dbReference type="PIRSF" id="PIRSF005303">
    <property type="entry name" value="Thiam_monoph_kin"/>
    <property type="match status" value="1"/>
</dbReference>
<dbReference type="InterPro" id="IPR010918">
    <property type="entry name" value="PurM-like_C_dom"/>
</dbReference>
<keyword evidence="6" id="KW-1185">Reference proteome</keyword>
<dbReference type="RefSeq" id="WP_331928040.1">
    <property type="nucleotide sequence ID" value="NZ_JBEPLU010000002.1"/>
</dbReference>
<feature type="binding site" evidence="2">
    <location>
        <position position="34"/>
    </location>
    <ligand>
        <name>Mg(2+)</name>
        <dbReference type="ChEBI" id="CHEBI:18420"/>
        <label>3</label>
    </ligand>
</feature>
<feature type="binding site" evidence="2">
    <location>
        <position position="79"/>
    </location>
    <ligand>
        <name>Mg(2+)</name>
        <dbReference type="ChEBI" id="CHEBI:18420"/>
        <label>2</label>
    </ligand>
</feature>
<dbReference type="Gene3D" id="3.90.650.10">
    <property type="entry name" value="PurM-like C-terminal domain"/>
    <property type="match status" value="1"/>
</dbReference>
<feature type="binding site" evidence="2">
    <location>
        <position position="153"/>
    </location>
    <ligand>
        <name>ATP</name>
        <dbReference type="ChEBI" id="CHEBI:30616"/>
    </ligand>
</feature>
<keyword evidence="2" id="KW-0479">Metal-binding</keyword>
<feature type="binding site" evidence="2">
    <location>
        <begin position="126"/>
        <end position="127"/>
    </location>
    <ligand>
        <name>ATP</name>
        <dbReference type="ChEBI" id="CHEBI:30616"/>
    </ligand>
</feature>
<dbReference type="EC" id="2.7.4.16" evidence="2"/>
<keyword evidence="1 2" id="KW-0784">Thiamine biosynthesis</keyword>
<evidence type="ECO:0000256" key="2">
    <source>
        <dbReference type="HAMAP-Rule" id="MF_02128"/>
    </source>
</evidence>
<dbReference type="PANTHER" id="PTHR30270">
    <property type="entry name" value="THIAMINE-MONOPHOSPHATE KINASE"/>
    <property type="match status" value="1"/>
</dbReference>
<evidence type="ECO:0000259" key="4">
    <source>
        <dbReference type="Pfam" id="PF02769"/>
    </source>
</evidence>
<protein>
    <recommendedName>
        <fullName evidence="2">Thiamine-monophosphate kinase</fullName>
        <shortName evidence="2">TMP kinase</shortName>
        <shortName evidence="2">Thiamine-phosphate kinase</shortName>
        <ecNumber evidence="2">2.7.4.16</ecNumber>
    </recommendedName>
</protein>
<feature type="binding site" evidence="2">
    <location>
        <position position="127"/>
    </location>
    <ligand>
        <name>Mg(2+)</name>
        <dbReference type="ChEBI" id="CHEBI:18420"/>
        <label>1</label>
    </ligand>
</feature>
<evidence type="ECO:0000259" key="3">
    <source>
        <dbReference type="Pfam" id="PF00586"/>
    </source>
</evidence>
<feature type="domain" description="PurM-like N-terminal" evidence="3">
    <location>
        <begin position="33"/>
        <end position="144"/>
    </location>
</feature>
<feature type="binding site" evidence="2">
    <location>
        <position position="49"/>
    </location>
    <ligand>
        <name>Mg(2+)</name>
        <dbReference type="ChEBI" id="CHEBI:18420"/>
        <label>4</label>
    </ligand>
</feature>
<comment type="caution">
    <text evidence="5">The sequence shown here is derived from an EMBL/GenBank/DDBJ whole genome shotgun (WGS) entry which is preliminary data.</text>
</comment>
<comment type="caution">
    <text evidence="2">Lacks conserved residue(s) required for the propagation of feature annotation.</text>
</comment>
<dbReference type="Gene3D" id="3.30.1330.10">
    <property type="entry name" value="PurM-like, N-terminal domain"/>
    <property type="match status" value="1"/>
</dbReference>
<proteinExistence type="inferred from homology"/>
<dbReference type="GO" id="GO:0009030">
    <property type="term" value="F:thiamine-phosphate kinase activity"/>
    <property type="evidence" value="ECO:0007669"/>
    <property type="project" value="UniProtKB-EC"/>
</dbReference>
<feature type="binding site" evidence="2">
    <location>
        <position position="51"/>
    </location>
    <ligand>
        <name>Mg(2+)</name>
        <dbReference type="ChEBI" id="CHEBI:18420"/>
        <label>1</label>
    </ligand>
</feature>
<reference evidence="5 6" key="1">
    <citation type="submission" date="2024-06" db="EMBL/GenBank/DDBJ databases">
        <title>Genomic Encyclopedia of Type Strains, Phase IV (KMG-IV): sequencing the most valuable type-strain genomes for metagenomic binning, comparative biology and taxonomic classification.</title>
        <authorList>
            <person name="Goeker M."/>
        </authorList>
    </citation>
    <scope>NUCLEOTIDE SEQUENCE [LARGE SCALE GENOMIC DNA]</scope>
    <source>
        <strain evidence="5 6">DSM 17809</strain>
    </source>
</reference>
<name>A0ABV2EK47_9CAUL</name>
<dbReference type="Proteomes" id="UP001549110">
    <property type="component" value="Unassembled WGS sequence"/>
</dbReference>
<accession>A0ABV2EK47</accession>
<dbReference type="CDD" id="cd02194">
    <property type="entry name" value="ThiL"/>
    <property type="match status" value="1"/>
</dbReference>
<dbReference type="SUPFAM" id="SSF56042">
    <property type="entry name" value="PurM C-terminal domain-like"/>
    <property type="match status" value="1"/>
</dbReference>
<feature type="binding site" evidence="2">
    <location>
        <position position="79"/>
    </location>
    <ligand>
        <name>Mg(2+)</name>
        <dbReference type="ChEBI" id="CHEBI:18420"/>
        <label>4</label>
    </ligand>
</feature>
<gene>
    <name evidence="2" type="primary">thiL</name>
    <name evidence="5" type="ORF">ABID41_002543</name>
</gene>
<dbReference type="PANTHER" id="PTHR30270:SF0">
    <property type="entry name" value="THIAMINE-MONOPHOSPHATE KINASE"/>
    <property type="match status" value="1"/>
</dbReference>
<feature type="binding site" evidence="2">
    <location>
        <position position="215"/>
    </location>
    <ligand>
        <name>Mg(2+)</name>
        <dbReference type="ChEBI" id="CHEBI:18420"/>
        <label>3</label>
    </ligand>
</feature>
<comment type="function">
    <text evidence="2">Catalyzes the ATP-dependent phosphorylation of thiamine-monophosphate (TMP) to form thiamine-pyrophosphate (TPP), the active form of vitamin B1.</text>
</comment>
<comment type="similarity">
    <text evidence="2">Belongs to the thiamine-monophosphate kinase family.</text>
</comment>
<comment type="pathway">
    <text evidence="2">Cofactor biosynthesis; thiamine diphosphate biosynthesis; thiamine diphosphate from thiamine phosphate: step 1/1.</text>
</comment>
<dbReference type="InterPro" id="IPR016188">
    <property type="entry name" value="PurM-like_N"/>
</dbReference>
<feature type="binding site" evidence="2">
    <location>
        <position position="217"/>
    </location>
    <ligand>
        <name>ATP</name>
        <dbReference type="ChEBI" id="CHEBI:30616"/>
    </ligand>
</feature>
<keyword evidence="2 5" id="KW-0418">Kinase</keyword>
<feature type="binding site" evidence="2">
    <location>
        <position position="79"/>
    </location>
    <ligand>
        <name>Mg(2+)</name>
        <dbReference type="ChEBI" id="CHEBI:18420"/>
        <label>3</label>
    </ligand>
</feature>
<feature type="binding site" evidence="2">
    <location>
        <position position="51"/>
    </location>
    <ligand>
        <name>Mg(2+)</name>
        <dbReference type="ChEBI" id="CHEBI:18420"/>
        <label>2</label>
    </ligand>
</feature>
<dbReference type="InterPro" id="IPR036676">
    <property type="entry name" value="PurM-like_C_sf"/>
</dbReference>
<dbReference type="Pfam" id="PF02769">
    <property type="entry name" value="AIRS_C"/>
    <property type="match status" value="1"/>
</dbReference>
<keyword evidence="2 5" id="KW-0808">Transferase</keyword>
<dbReference type="Pfam" id="PF00586">
    <property type="entry name" value="AIRS"/>
    <property type="match status" value="1"/>
</dbReference>
<feature type="binding site" evidence="2">
    <location>
        <position position="34"/>
    </location>
    <ligand>
        <name>Mg(2+)</name>
        <dbReference type="ChEBI" id="CHEBI:18420"/>
        <label>4</label>
    </ligand>
</feature>
<evidence type="ECO:0000256" key="1">
    <source>
        <dbReference type="ARBA" id="ARBA00022977"/>
    </source>
</evidence>
<feature type="binding site" evidence="2">
    <location>
        <position position="313"/>
    </location>
    <ligand>
        <name>substrate</name>
    </ligand>
</feature>
<feature type="binding site" evidence="2">
    <location>
        <position position="58"/>
    </location>
    <ligand>
        <name>substrate</name>
    </ligand>
</feature>
<dbReference type="NCBIfam" id="TIGR01379">
    <property type="entry name" value="thiL"/>
    <property type="match status" value="1"/>
</dbReference>
<dbReference type="InterPro" id="IPR006283">
    <property type="entry name" value="ThiL-like"/>
</dbReference>
<feature type="binding site" evidence="2">
    <location>
        <position position="218"/>
    </location>
    <ligand>
        <name>Mg(2+)</name>
        <dbReference type="ChEBI" id="CHEBI:18420"/>
        <label>5</label>
    </ligand>
</feature>
<feature type="domain" description="PurM-like C-terminal" evidence="4">
    <location>
        <begin position="157"/>
        <end position="295"/>
    </location>
</feature>
<sequence>MSGADQAPDEFGQIERLFRPLTRGAPEAFDLLDDAAAIPGRPGHDLIVTKDAMVEGVHFLPSDPPDLVARKLLRVNLSDLAAKGAEPYGYFLATAWPRTFGWEARKQFASGLAVDGERFGLVLLGGDTVSTPGPLSLSLTMLGWAPTGRMVRRSGARPGDLLMVSGTIGDGLLGLKAAHGDVSDPDGYLAGRYRVPNPRLDLREFLRATATAAADVSDGLIADAGHIAKASGVRARIELERVPLSAAARAWAAAQADLFEALSELAAGGDDYEVVCTAPRPLEGFTVIGAIEQGEGVELSWRGETRRPAKSGWKHG</sequence>
<evidence type="ECO:0000313" key="6">
    <source>
        <dbReference type="Proteomes" id="UP001549110"/>
    </source>
</evidence>
<organism evidence="5 6">
    <name type="scientific">Phenylobacterium koreense</name>
    <dbReference type="NCBI Taxonomy" id="266125"/>
    <lineage>
        <taxon>Bacteria</taxon>
        <taxon>Pseudomonadati</taxon>
        <taxon>Pseudomonadota</taxon>
        <taxon>Alphaproteobacteria</taxon>
        <taxon>Caulobacterales</taxon>
        <taxon>Caulobacteraceae</taxon>
        <taxon>Phenylobacterium</taxon>
    </lineage>
</organism>
<dbReference type="SUPFAM" id="SSF55326">
    <property type="entry name" value="PurM N-terminal domain-like"/>
    <property type="match status" value="1"/>
</dbReference>
<keyword evidence="2" id="KW-0067">ATP-binding</keyword>
<comment type="miscellaneous">
    <text evidence="2">Reaction mechanism of ThiL seems to utilize a direct, inline transfer of the gamma-phosphate of ATP to TMP rather than a phosphorylated enzyme intermediate.</text>
</comment>
<dbReference type="HAMAP" id="MF_02128">
    <property type="entry name" value="TMP_kinase"/>
    <property type="match status" value="1"/>
</dbReference>
<evidence type="ECO:0000313" key="5">
    <source>
        <dbReference type="EMBL" id="MET3527425.1"/>
    </source>
</evidence>
<feature type="binding site" evidence="2">
    <location>
        <position position="270"/>
    </location>
    <ligand>
        <name>substrate</name>
    </ligand>
</feature>